<evidence type="ECO:0000313" key="2">
    <source>
        <dbReference type="Proteomes" id="UP001311232"/>
    </source>
</evidence>
<keyword evidence="2" id="KW-1185">Reference proteome</keyword>
<gene>
    <name evidence="1" type="ORF">CRENBAI_026618</name>
</gene>
<dbReference type="Proteomes" id="UP001311232">
    <property type="component" value="Unassembled WGS sequence"/>
</dbReference>
<dbReference type="AlphaFoldDB" id="A0AAV9RC10"/>
<evidence type="ECO:0008006" key="3">
    <source>
        <dbReference type="Google" id="ProtNLM"/>
    </source>
</evidence>
<reference evidence="1 2" key="1">
    <citation type="submission" date="2021-06" db="EMBL/GenBank/DDBJ databases">
        <authorList>
            <person name="Palmer J.M."/>
        </authorList>
    </citation>
    <scope>NUCLEOTIDE SEQUENCE [LARGE SCALE GENOMIC DNA]</scope>
    <source>
        <strain evidence="1 2">MEX-2019</strain>
        <tissue evidence="1">Muscle</tissue>
    </source>
</reference>
<dbReference type="EMBL" id="JAHHUM010002106">
    <property type="protein sequence ID" value="KAK5606135.1"/>
    <property type="molecule type" value="Genomic_DNA"/>
</dbReference>
<organism evidence="1 2">
    <name type="scientific">Crenichthys baileyi</name>
    <name type="common">White River springfish</name>
    <dbReference type="NCBI Taxonomy" id="28760"/>
    <lineage>
        <taxon>Eukaryota</taxon>
        <taxon>Metazoa</taxon>
        <taxon>Chordata</taxon>
        <taxon>Craniata</taxon>
        <taxon>Vertebrata</taxon>
        <taxon>Euteleostomi</taxon>
        <taxon>Actinopterygii</taxon>
        <taxon>Neopterygii</taxon>
        <taxon>Teleostei</taxon>
        <taxon>Neoteleostei</taxon>
        <taxon>Acanthomorphata</taxon>
        <taxon>Ovalentaria</taxon>
        <taxon>Atherinomorphae</taxon>
        <taxon>Cyprinodontiformes</taxon>
        <taxon>Goodeidae</taxon>
        <taxon>Crenichthys</taxon>
    </lineage>
</organism>
<accession>A0AAV9RC10</accession>
<sequence length="257" mass="28172">MKDSPSPSHRSMTSLCVSRPSNQHPVRLIHHPITFRRLVFKGLSAVFLLACQLSSSAVIMSDYESDHFSGVSVWPPARFLLPLLRSFKRPASAPVSDLDATQLAQLAELLPRPRLPFPSPPTLTVSPFFKKACEKVRSSSSQKRRRGRFKPPCHFLLPPGVPPSPVSDPFPTSFTPQAASYSFSQVIPPAFFASINALPGVNLLAHSTSPKLLLPPARQRCLPPLVFPGTHAFLSPPLQSTLWLKPGPALSRESYVS</sequence>
<proteinExistence type="predicted"/>
<name>A0AAV9RC10_9TELE</name>
<protein>
    <recommendedName>
        <fullName evidence="3">Transmembrane protein</fullName>
    </recommendedName>
</protein>
<comment type="caution">
    <text evidence="1">The sequence shown here is derived from an EMBL/GenBank/DDBJ whole genome shotgun (WGS) entry which is preliminary data.</text>
</comment>
<evidence type="ECO:0000313" key="1">
    <source>
        <dbReference type="EMBL" id="KAK5606135.1"/>
    </source>
</evidence>